<dbReference type="InterPro" id="IPR005490">
    <property type="entry name" value="LD_TPept_cat_dom"/>
</dbReference>
<evidence type="ECO:0000256" key="4">
    <source>
        <dbReference type="ARBA" id="ARBA00022984"/>
    </source>
</evidence>
<keyword evidence="2" id="KW-0808">Transferase</keyword>
<reference evidence="8 9" key="1">
    <citation type="submission" date="2020-08" db="EMBL/GenBank/DDBJ databases">
        <title>Genomic Encyclopedia of Type Strains, Phase IV (KMG-IV): sequencing the most valuable type-strain genomes for metagenomic binning, comparative biology and taxonomic classification.</title>
        <authorList>
            <person name="Goeker M."/>
        </authorList>
    </citation>
    <scope>NUCLEOTIDE SEQUENCE [LARGE SCALE GENOMIC DNA]</scope>
    <source>
        <strain evidence="8 9">DSM 103526</strain>
    </source>
</reference>
<evidence type="ECO:0000313" key="9">
    <source>
        <dbReference type="Proteomes" id="UP000579281"/>
    </source>
</evidence>
<feature type="domain" description="L,D-TPase catalytic" evidence="7">
    <location>
        <begin position="8"/>
        <end position="147"/>
    </location>
</feature>
<dbReference type="SUPFAM" id="SSF141523">
    <property type="entry name" value="L,D-transpeptidase catalytic domain-like"/>
    <property type="match status" value="1"/>
</dbReference>
<dbReference type="GO" id="GO:0009252">
    <property type="term" value="P:peptidoglycan biosynthetic process"/>
    <property type="evidence" value="ECO:0007669"/>
    <property type="project" value="UniProtKB-UniPathway"/>
</dbReference>
<evidence type="ECO:0000256" key="5">
    <source>
        <dbReference type="ARBA" id="ARBA00023316"/>
    </source>
</evidence>
<feature type="active site" description="Nucleophile" evidence="6">
    <location>
        <position position="121"/>
    </location>
</feature>
<name>A0A841L275_9FIRM</name>
<feature type="active site" description="Proton donor/acceptor" evidence="6">
    <location>
        <position position="101"/>
    </location>
</feature>
<comment type="caution">
    <text evidence="8">The sequence shown here is derived from an EMBL/GenBank/DDBJ whole genome shotgun (WGS) entry which is preliminary data.</text>
</comment>
<evidence type="ECO:0000259" key="7">
    <source>
        <dbReference type="PROSITE" id="PS52029"/>
    </source>
</evidence>
<dbReference type="GO" id="GO:0071555">
    <property type="term" value="P:cell wall organization"/>
    <property type="evidence" value="ECO:0007669"/>
    <property type="project" value="UniProtKB-UniRule"/>
</dbReference>
<accession>A0A841L275</accession>
<dbReference type="CDD" id="cd16913">
    <property type="entry name" value="YkuD_like"/>
    <property type="match status" value="1"/>
</dbReference>
<evidence type="ECO:0000256" key="2">
    <source>
        <dbReference type="ARBA" id="ARBA00022679"/>
    </source>
</evidence>
<dbReference type="UniPathway" id="UPA00219"/>
<protein>
    <recommendedName>
        <fullName evidence="7">L,D-TPase catalytic domain-containing protein</fullName>
    </recommendedName>
</protein>
<gene>
    <name evidence="8" type="ORF">HNQ80_004893</name>
</gene>
<keyword evidence="4 6" id="KW-0573">Peptidoglycan synthesis</keyword>
<dbReference type="Proteomes" id="UP000579281">
    <property type="component" value="Unassembled WGS sequence"/>
</dbReference>
<dbReference type="Pfam" id="PF03734">
    <property type="entry name" value="YkuD"/>
    <property type="match status" value="1"/>
</dbReference>
<keyword evidence="9" id="KW-1185">Reference proteome</keyword>
<dbReference type="AlphaFoldDB" id="A0A841L275"/>
<evidence type="ECO:0000256" key="3">
    <source>
        <dbReference type="ARBA" id="ARBA00022960"/>
    </source>
</evidence>
<organism evidence="8 9">
    <name type="scientific">Anaerosolibacter carboniphilus</name>
    <dbReference type="NCBI Taxonomy" id="1417629"/>
    <lineage>
        <taxon>Bacteria</taxon>
        <taxon>Bacillati</taxon>
        <taxon>Bacillota</taxon>
        <taxon>Clostridia</taxon>
        <taxon>Peptostreptococcales</taxon>
        <taxon>Thermotaleaceae</taxon>
        <taxon>Anaerosolibacter</taxon>
    </lineage>
</organism>
<comment type="pathway">
    <text evidence="1 6">Cell wall biogenesis; peptidoglycan biosynthesis.</text>
</comment>
<dbReference type="Gene3D" id="2.40.440.10">
    <property type="entry name" value="L,D-transpeptidase catalytic domain-like"/>
    <property type="match status" value="1"/>
</dbReference>
<evidence type="ECO:0000313" key="8">
    <source>
        <dbReference type="EMBL" id="MBB6218718.1"/>
    </source>
</evidence>
<evidence type="ECO:0000256" key="1">
    <source>
        <dbReference type="ARBA" id="ARBA00004752"/>
    </source>
</evidence>
<evidence type="ECO:0000256" key="6">
    <source>
        <dbReference type="PROSITE-ProRule" id="PRU01373"/>
    </source>
</evidence>
<dbReference type="GO" id="GO:0008360">
    <property type="term" value="P:regulation of cell shape"/>
    <property type="evidence" value="ECO:0007669"/>
    <property type="project" value="UniProtKB-UniRule"/>
</dbReference>
<dbReference type="RefSeq" id="WP_184313442.1">
    <property type="nucleotide sequence ID" value="NZ_JACHEN010000046.1"/>
</dbReference>
<dbReference type="GO" id="GO:0016740">
    <property type="term" value="F:transferase activity"/>
    <property type="evidence" value="ECO:0007669"/>
    <property type="project" value="UniProtKB-KW"/>
</dbReference>
<proteinExistence type="predicted"/>
<dbReference type="InterPro" id="IPR038063">
    <property type="entry name" value="Transpep_catalytic_dom"/>
</dbReference>
<dbReference type="PROSITE" id="PS52029">
    <property type="entry name" value="LD_TPASE"/>
    <property type="match status" value="1"/>
</dbReference>
<dbReference type="EMBL" id="JACHEN010000046">
    <property type="protein sequence ID" value="MBB6218718.1"/>
    <property type="molecule type" value="Genomic_DNA"/>
</dbReference>
<sequence>MAWSIEINLPENRDNKGTLKMYANGSVIHTCACLGRGSECPDHTQWWATNGDTPTGSYNGTLIAADTNVYSYGPYKRINLEPTGGHALEAAQAGRYGFMIHGGDPADTGTPWYPLRPTHGCIRVSNADQKKLAELVTANGGTGYIGIYGTQKERP</sequence>
<keyword evidence="5 6" id="KW-0961">Cell wall biogenesis/degradation</keyword>
<keyword evidence="3 6" id="KW-0133">Cell shape</keyword>